<accession>A0ACC0KGI9</accession>
<evidence type="ECO:0000313" key="2">
    <source>
        <dbReference type="Proteomes" id="UP001064048"/>
    </source>
</evidence>
<sequence length="1618" mass="183909">MSKGSMSKLQASLEKFHSLPNVRRSTGSEADVGRLYSTSLSQIRKHAVLTDYNHKPSPFNLRWISGYNPKAGVINLNDKGSTTVFYAASNCGILYNWTTNQMRILQGHKVFVIERGLLKETDDYELKIRKPEKNINPEYGRLTCFTFVSDTSQVLVATNKGAVLVYGYTTEYQKNIEPKSFELLKFVKVLKVEDTRINVIKNIDGVVVTGNNSGEIRFYDDQLKLLYWVHGFSVDSVRGLSFNVSPRSYKIFDPKCKSPKKCLCWEKVIPEVDPMSGTVRQKLIKKKLPTDATTCGKPFIVRDFIVCTHNQGIAFVDFVTEKLVTILDYKISPAMALTVHPEKPYVCTGFADGVIDLVNFVQHKLFARLELRDHYKIVIPPKDDSIKCNYEVTIPELSVSCLKYSPSGLHLACGLNTGQLLFLDPVTIKILTKPPFKDTDHAIKEMNFSRDSLTLAFSDVGRTVCVYKYDCEHFVWSFIGKHRAHYKDITAVLFTPMKNNDGEYKLLSLGADRIMVEYNIGESSEEYLEIFSLDRMDQTAIPLTAILWPTPKNLDPKEFRTDLPMILVANDENKYKIVNYSTTMTLATVLGPRYESPVCKMQLISRTEDGEKFEYLVFATKNVIGLQKMPLDGNPWKHVGLLGHPIQIHEMCYREDSGTLFTIGAKDTCLCQWATNFRSVETTTKQGGGDLDPYYCLIEDGRPGWLFQEIRDLFYYIQILCQGTFSPAMRRVKDFIPIDSLPDLMRALGFFPSEYEVENLIIEARHKVYQQEPSSEIDFEEFVRLYVNHRPAFGDSFARLRNAFRTFASLDKETYSMQRDDFVEMLENYGECFSRSLSWYLLSILSGHSFDDRGNMTEGDFSFLPENITLNELVSNIMGIGDVDALAEQYSIFVRAKKKINDIFVEIDDYVKDAVTFMHAVSSNDSIATPQDVTNVEAYVSKVQAIREVLKRDHMKVAFFGRTSNGKSTVINAMLHDKILPSGIGHTTNCFLQVEGSDTDEAFLRTDGSEEKQNVQSVSQLGHALCASRLQECSLVHVYWPRELCALLRDDVVLVDSPGVDVTPNLDEWIDQYCLDADVFVLVANAESTLMVTEKNFFHKVSTKISQPNIFILNNRWDASASEPEYLDQVRTQHANRCVDFLSRELRVCTPKEAEERIFFISAKEALLTRMREREKPVTSPTLVEGHQVRYFEFVDFERKFEECISQSAVRTKFAQHSRRGKAIAADVVAKLDQVYNSATEQKSAKVEKQRILHEQLSGIEEQLTAVTRQMKDKINRMVESVEHKVSLTLSQEIRRLSALVDEYDTPFRPERAALDQYKRALHRHVEAGLGSRLKKRLSHDIGHEMDEAQKEMAERMYNILPIHKRAAAASVISPHQQPFEVLYRLNCDNLCADFSEDLSFRFSYGLTAIIQRFQGRGQHKTTLKNAPQYTQIPPTITPVPVPAELARAAPGVLGPFSAEEWSMVSKFALGALTSQGTMGGLLLSGLLLKTVGWRIVAVTGAVYGALYLYERLTWTGKAQERVFKRQYVAHASNKLRLIVDLTSANCSHQVQQELSTMFARLCRLIDEATTEMDEELSEVREAIKMLDDASSSAKKLRNKANYLAHELELFDDAFLAY</sequence>
<evidence type="ECO:0000313" key="1">
    <source>
        <dbReference type="EMBL" id="KAI8435365.1"/>
    </source>
</evidence>
<keyword evidence="2" id="KW-1185">Reference proteome</keyword>
<proteinExistence type="predicted"/>
<dbReference type="EMBL" id="CM046105">
    <property type="protein sequence ID" value="KAI8435365.1"/>
    <property type="molecule type" value="Genomic_DNA"/>
</dbReference>
<organism evidence="1 2">
    <name type="scientific">Choristoneura fumiferana</name>
    <name type="common">Spruce budworm moth</name>
    <name type="synonym">Archips fumiferana</name>
    <dbReference type="NCBI Taxonomy" id="7141"/>
    <lineage>
        <taxon>Eukaryota</taxon>
        <taxon>Metazoa</taxon>
        <taxon>Ecdysozoa</taxon>
        <taxon>Arthropoda</taxon>
        <taxon>Hexapoda</taxon>
        <taxon>Insecta</taxon>
        <taxon>Pterygota</taxon>
        <taxon>Neoptera</taxon>
        <taxon>Endopterygota</taxon>
        <taxon>Lepidoptera</taxon>
        <taxon>Glossata</taxon>
        <taxon>Ditrysia</taxon>
        <taxon>Tortricoidea</taxon>
        <taxon>Tortricidae</taxon>
        <taxon>Tortricinae</taxon>
        <taxon>Choristoneura</taxon>
    </lineage>
</organism>
<gene>
    <name evidence="1" type="ORF">MSG28_003684</name>
</gene>
<reference evidence="1 2" key="1">
    <citation type="journal article" date="2022" name="Genome Biol. Evol.">
        <title>The Spruce Budworm Genome: Reconstructing the Evolutionary History of Antifreeze Proteins.</title>
        <authorList>
            <person name="Beliveau C."/>
            <person name="Gagne P."/>
            <person name="Picq S."/>
            <person name="Vernygora O."/>
            <person name="Keeling C.I."/>
            <person name="Pinkney K."/>
            <person name="Doucet D."/>
            <person name="Wen F."/>
            <person name="Johnston J.S."/>
            <person name="Maaroufi H."/>
            <person name="Boyle B."/>
            <person name="Laroche J."/>
            <person name="Dewar K."/>
            <person name="Juretic N."/>
            <person name="Blackburn G."/>
            <person name="Nisole A."/>
            <person name="Brunet B."/>
            <person name="Brandao M."/>
            <person name="Lumley L."/>
            <person name="Duan J."/>
            <person name="Quan G."/>
            <person name="Lucarotti C.J."/>
            <person name="Roe A.D."/>
            <person name="Sperling F.A.H."/>
            <person name="Levesque R.C."/>
            <person name="Cusson M."/>
        </authorList>
    </citation>
    <scope>NUCLEOTIDE SEQUENCE [LARGE SCALE GENOMIC DNA]</scope>
    <source>
        <strain evidence="1">Glfc:IPQL:Cfum</strain>
    </source>
</reference>
<name>A0ACC0KGI9_CHOFU</name>
<protein>
    <submittedName>
        <fullName evidence="1">Uncharacterized protein</fullName>
    </submittedName>
</protein>
<comment type="caution">
    <text evidence="1">The sequence shown here is derived from an EMBL/GenBank/DDBJ whole genome shotgun (WGS) entry which is preliminary data.</text>
</comment>
<dbReference type="Proteomes" id="UP001064048">
    <property type="component" value="Chromosome 5"/>
</dbReference>